<evidence type="ECO:0000259" key="6">
    <source>
        <dbReference type="SMART" id="SM00226"/>
    </source>
</evidence>
<dbReference type="PANTHER" id="PTHR11717">
    <property type="entry name" value="LOW MOLECULAR WEIGHT PROTEIN TYROSINE PHOSPHATASE"/>
    <property type="match status" value="1"/>
</dbReference>
<name>A0A3S0XUX2_9BURK</name>
<feature type="active site" description="Nucleophile" evidence="5">
    <location>
        <position position="10"/>
    </location>
</feature>
<organism evidence="7 8">
    <name type="scientific">Variovorax guangxiensis</name>
    <dbReference type="NCBI Taxonomy" id="1775474"/>
    <lineage>
        <taxon>Bacteria</taxon>
        <taxon>Pseudomonadati</taxon>
        <taxon>Pseudomonadota</taxon>
        <taxon>Betaproteobacteria</taxon>
        <taxon>Burkholderiales</taxon>
        <taxon>Comamonadaceae</taxon>
        <taxon>Variovorax</taxon>
    </lineage>
</organism>
<dbReference type="Gene3D" id="3.40.50.2300">
    <property type="match status" value="1"/>
</dbReference>
<feature type="domain" description="Phosphotyrosine protein phosphatase I" evidence="6">
    <location>
        <begin position="4"/>
        <end position="150"/>
    </location>
</feature>
<dbReference type="EMBL" id="RXFT01000012">
    <property type="protein sequence ID" value="RUR70200.1"/>
    <property type="molecule type" value="Genomic_DNA"/>
</dbReference>
<dbReference type="InterPro" id="IPR036196">
    <property type="entry name" value="Ptyr_pPase_sf"/>
</dbReference>
<dbReference type="SMART" id="SM00226">
    <property type="entry name" value="LMWPc"/>
    <property type="match status" value="1"/>
</dbReference>
<feature type="active site" description="Proton donor" evidence="5">
    <location>
        <position position="124"/>
    </location>
</feature>
<evidence type="ECO:0000313" key="7">
    <source>
        <dbReference type="EMBL" id="RUR70200.1"/>
    </source>
</evidence>
<dbReference type="PRINTS" id="PR00719">
    <property type="entry name" value="LMWPTPASE"/>
</dbReference>
<dbReference type="InterPro" id="IPR023485">
    <property type="entry name" value="Ptyr_pPase"/>
</dbReference>
<reference evidence="7 8" key="1">
    <citation type="submission" date="2018-12" db="EMBL/GenBank/DDBJ databases">
        <title>The genome sequences of Variovorax guangxiensis DSM 27352.</title>
        <authorList>
            <person name="Gao J."/>
            <person name="Sun J."/>
        </authorList>
    </citation>
    <scope>NUCLEOTIDE SEQUENCE [LARGE SCALE GENOMIC DNA]</scope>
    <source>
        <strain evidence="7 8">DSM 27352</strain>
    </source>
</reference>
<evidence type="ECO:0000256" key="3">
    <source>
        <dbReference type="ARBA" id="ARBA00022801"/>
    </source>
</evidence>
<comment type="caution">
    <text evidence="7">The sequence shown here is derived from an EMBL/GenBank/DDBJ whole genome shotgun (WGS) entry which is preliminary data.</text>
</comment>
<comment type="similarity">
    <text evidence="1">Belongs to the low molecular weight phosphotyrosine protein phosphatase family.</text>
</comment>
<dbReference type="EC" id="3.1.3.48" evidence="2"/>
<keyword evidence="4" id="KW-0904">Protein phosphatase</keyword>
<evidence type="ECO:0000256" key="4">
    <source>
        <dbReference type="ARBA" id="ARBA00022912"/>
    </source>
</evidence>
<gene>
    <name evidence="7" type="ORF">EJP67_24400</name>
</gene>
<feature type="active site" evidence="5">
    <location>
        <position position="16"/>
    </location>
</feature>
<dbReference type="OrthoDB" id="9784339at2"/>
<dbReference type="CDD" id="cd16343">
    <property type="entry name" value="LMWPTP"/>
    <property type="match status" value="1"/>
</dbReference>
<accession>A0A3S0XUX2</accession>
<keyword evidence="3" id="KW-0378">Hydrolase</keyword>
<sequence>MKTPSVLFICTGNICRSPTAHVLLMHKARAAGFDVEVDSAAISNEECGNPPDPRSVAEARRRGIEMHAHCARQVRKSDFDRFELIIGMTAQHCAALRRLAPASTAGKIHLFTEYADGIEGDVPDPWYGGQKDFVEVFDLIDLGVDGLLARLQADAGATSAPARPPRR</sequence>
<dbReference type="Proteomes" id="UP000281118">
    <property type="component" value="Unassembled WGS sequence"/>
</dbReference>
<dbReference type="PANTHER" id="PTHR11717:SF7">
    <property type="entry name" value="LOW MOLECULAR WEIGHT PHOSPHOTYROSINE PROTEIN PHOSPHATASE"/>
    <property type="match status" value="1"/>
</dbReference>
<dbReference type="InterPro" id="IPR050438">
    <property type="entry name" value="LMW_PTPase"/>
</dbReference>
<dbReference type="SUPFAM" id="SSF52788">
    <property type="entry name" value="Phosphotyrosine protein phosphatases I"/>
    <property type="match status" value="1"/>
</dbReference>
<evidence type="ECO:0000256" key="5">
    <source>
        <dbReference type="PIRSR" id="PIRSR617867-1"/>
    </source>
</evidence>
<proteinExistence type="inferred from homology"/>
<dbReference type="InterPro" id="IPR017867">
    <property type="entry name" value="Tyr_phospatase_low_mol_wt"/>
</dbReference>
<dbReference type="GO" id="GO:0004725">
    <property type="term" value="F:protein tyrosine phosphatase activity"/>
    <property type="evidence" value="ECO:0007669"/>
    <property type="project" value="UniProtKB-EC"/>
</dbReference>
<protein>
    <recommendedName>
        <fullName evidence="2">protein-tyrosine-phosphatase</fullName>
        <ecNumber evidence="2">3.1.3.48</ecNumber>
    </recommendedName>
</protein>
<evidence type="ECO:0000256" key="2">
    <source>
        <dbReference type="ARBA" id="ARBA00013064"/>
    </source>
</evidence>
<dbReference type="Pfam" id="PF01451">
    <property type="entry name" value="LMWPc"/>
    <property type="match status" value="1"/>
</dbReference>
<dbReference type="AlphaFoldDB" id="A0A3S0XUX2"/>
<evidence type="ECO:0000313" key="8">
    <source>
        <dbReference type="Proteomes" id="UP000281118"/>
    </source>
</evidence>
<evidence type="ECO:0000256" key="1">
    <source>
        <dbReference type="ARBA" id="ARBA00011063"/>
    </source>
</evidence>